<evidence type="ECO:0000313" key="2">
    <source>
        <dbReference type="Proteomes" id="UP000034502"/>
    </source>
</evidence>
<dbReference type="EMBL" id="LCNU01000004">
    <property type="protein sequence ID" value="KKU64809.1"/>
    <property type="molecule type" value="Genomic_DNA"/>
</dbReference>
<name>A0A0G1S5N1_9BACT</name>
<gene>
    <name evidence="1" type="ORF">UX86_C0004G0009</name>
</gene>
<dbReference type="Proteomes" id="UP000034502">
    <property type="component" value="Unassembled WGS sequence"/>
</dbReference>
<protein>
    <submittedName>
        <fullName evidence="1">Uncharacterized protein</fullName>
    </submittedName>
</protein>
<accession>A0A0G1S5N1</accession>
<dbReference type="AlphaFoldDB" id="A0A0G1S5N1"/>
<comment type="caution">
    <text evidence="1">The sequence shown here is derived from an EMBL/GenBank/DDBJ whole genome shotgun (WGS) entry which is preliminary data.</text>
</comment>
<proteinExistence type="predicted"/>
<sequence length="162" mass="18760">MKIDDERFATEAKHLMKHYPSGPWAEDIAKKLGVPGLYFTGDQIAGLLDARRNRHNEVHKRVNIMAGQILFWNTCAQALKMGKRLPEFSRSRIVDDPGVTWEEAAEARGKSVEQIVEEYRKNNEIYWDRVWSELEETGIAGYLWHGMAHNHFKLARSLKLEP</sequence>
<evidence type="ECO:0000313" key="1">
    <source>
        <dbReference type="EMBL" id="KKU64809.1"/>
    </source>
</evidence>
<reference evidence="1 2" key="1">
    <citation type="journal article" date="2015" name="Nature">
        <title>rRNA introns, odd ribosomes, and small enigmatic genomes across a large radiation of phyla.</title>
        <authorList>
            <person name="Brown C.T."/>
            <person name="Hug L.A."/>
            <person name="Thomas B.C."/>
            <person name="Sharon I."/>
            <person name="Castelle C.J."/>
            <person name="Singh A."/>
            <person name="Wilkins M.J."/>
            <person name="Williams K.H."/>
            <person name="Banfield J.F."/>
        </authorList>
    </citation>
    <scope>NUCLEOTIDE SEQUENCE [LARGE SCALE GENOMIC DNA]</scope>
</reference>
<organism evidence="1 2">
    <name type="scientific">Candidatus Amesbacteria bacterium GW2011_GWC1_47_15</name>
    <dbReference type="NCBI Taxonomy" id="1618364"/>
    <lineage>
        <taxon>Bacteria</taxon>
        <taxon>Candidatus Amesiibacteriota</taxon>
    </lineage>
</organism>
<dbReference type="STRING" id="1618364.UX86_C0004G0009"/>